<dbReference type="InterPro" id="IPR050237">
    <property type="entry name" value="ATP-dep_AMP-bd_enzyme"/>
</dbReference>
<keyword evidence="3" id="KW-1185">Reference proteome</keyword>
<proteinExistence type="predicted"/>
<dbReference type="RefSeq" id="WP_344796244.1">
    <property type="nucleotide sequence ID" value="NZ_BAABBN010000004.1"/>
</dbReference>
<accession>A0ABP7MA73</accession>
<evidence type="ECO:0000313" key="2">
    <source>
        <dbReference type="EMBL" id="GAA3917553.1"/>
    </source>
</evidence>
<dbReference type="InterPro" id="IPR045851">
    <property type="entry name" value="AMP-bd_C_sf"/>
</dbReference>
<organism evidence="2 3">
    <name type="scientific">Litoribacillus peritrichatus</name>
    <dbReference type="NCBI Taxonomy" id="718191"/>
    <lineage>
        <taxon>Bacteria</taxon>
        <taxon>Pseudomonadati</taxon>
        <taxon>Pseudomonadota</taxon>
        <taxon>Gammaproteobacteria</taxon>
        <taxon>Oceanospirillales</taxon>
        <taxon>Oceanospirillaceae</taxon>
        <taxon>Litoribacillus</taxon>
    </lineage>
</organism>
<dbReference type="PANTHER" id="PTHR43767">
    <property type="entry name" value="LONG-CHAIN-FATTY-ACID--COA LIGASE"/>
    <property type="match status" value="1"/>
</dbReference>
<dbReference type="Gene3D" id="3.30.300.30">
    <property type="match status" value="1"/>
</dbReference>
<name>A0ABP7MA73_9GAMM</name>
<dbReference type="SUPFAM" id="SSF56801">
    <property type="entry name" value="Acetyl-CoA synthetase-like"/>
    <property type="match status" value="1"/>
</dbReference>
<dbReference type="EMBL" id="BAABBN010000004">
    <property type="protein sequence ID" value="GAA3917553.1"/>
    <property type="molecule type" value="Genomic_DNA"/>
</dbReference>
<evidence type="ECO:0000259" key="1">
    <source>
        <dbReference type="Pfam" id="PF00501"/>
    </source>
</evidence>
<dbReference type="PANTHER" id="PTHR43767:SF10">
    <property type="entry name" value="SURFACTIN SYNTHASE SUBUNIT 1"/>
    <property type="match status" value="1"/>
</dbReference>
<gene>
    <name evidence="2" type="ORF">GCM10022277_10730</name>
</gene>
<dbReference type="InterPro" id="IPR000873">
    <property type="entry name" value="AMP-dep_synth/lig_dom"/>
</dbReference>
<comment type="caution">
    <text evidence="2">The sequence shown here is derived from an EMBL/GenBank/DDBJ whole genome shotgun (WGS) entry which is preliminary data.</text>
</comment>
<dbReference type="InterPro" id="IPR042099">
    <property type="entry name" value="ANL_N_sf"/>
</dbReference>
<dbReference type="CDD" id="cd04433">
    <property type="entry name" value="AFD_class_I"/>
    <property type="match status" value="1"/>
</dbReference>
<dbReference type="Pfam" id="PF00501">
    <property type="entry name" value="AMP-binding"/>
    <property type="match status" value="1"/>
</dbReference>
<reference evidence="3" key="1">
    <citation type="journal article" date="2019" name="Int. J. Syst. Evol. Microbiol.">
        <title>The Global Catalogue of Microorganisms (GCM) 10K type strain sequencing project: providing services to taxonomists for standard genome sequencing and annotation.</title>
        <authorList>
            <consortium name="The Broad Institute Genomics Platform"/>
            <consortium name="The Broad Institute Genome Sequencing Center for Infectious Disease"/>
            <person name="Wu L."/>
            <person name="Ma J."/>
        </authorList>
    </citation>
    <scope>NUCLEOTIDE SEQUENCE [LARGE SCALE GENOMIC DNA]</scope>
    <source>
        <strain evidence="3">JCM 17551</strain>
    </source>
</reference>
<protein>
    <submittedName>
        <fullName evidence="2">AMP-binding protein</fullName>
    </submittedName>
</protein>
<sequence length="499" mass="54807">MEITRFLSNLEANHNVVLSEFQASLTGRELYYSISEFAAELENSGFEKGSAALVRMTNSISSVIAFFGVLKAGGVVFVGNPYDPIPRVCQVIKQFGVECFFADKPSVFAVQNTFAMQVIESEVNEHLNGRMFSYSLSKVNEPAIAESKKALNPITDAQVAIFSSGTTGQPKAILHSARNVFINAQRHCDAVGLRSDDVIAGFLPIYYSYGLVANLIASLVKGSKFVFQARSSQLDPLWANENKISVLALTPYFGQRLDVDIPSLRMLTFGGDALSSEAANILKSKFAGCELYSTYGLTEAGPRVASWRFDHQDIPSGLIVPLGEPLAGCELELLSHSDDATDLGELVVKTSTRTLGYFYGVERGVEMPDWPEGKVKTGDLFMKTNEHFYFVSRDKEMIVQNGEKLFPPVIESIIRHIDGVIDVRVEGIFDQEKGQIARAKIHADIEIPASKLRRSLLKELPHASIPADFVFVDHIERSATGKKLTKAVKHEGQGTEPAV</sequence>
<feature type="domain" description="AMP-dependent synthetase/ligase" evidence="1">
    <location>
        <begin position="21"/>
        <end position="358"/>
    </location>
</feature>
<evidence type="ECO:0000313" key="3">
    <source>
        <dbReference type="Proteomes" id="UP001501565"/>
    </source>
</evidence>
<dbReference type="Gene3D" id="3.40.50.12780">
    <property type="entry name" value="N-terminal domain of ligase-like"/>
    <property type="match status" value="1"/>
</dbReference>
<dbReference type="Proteomes" id="UP001501565">
    <property type="component" value="Unassembled WGS sequence"/>
</dbReference>